<keyword evidence="1" id="KW-0732">Signal</keyword>
<protein>
    <submittedName>
        <fullName evidence="3">Receptor-type tyrosine-protein phosphatase delta</fullName>
    </submittedName>
</protein>
<proteinExistence type="predicted"/>
<dbReference type="PANTHER" id="PTHR26391:SF18">
    <property type="entry name" value="PROTEIN KINASE RECEPTOR TIE-1, PUTATIVE-RELATED"/>
    <property type="match status" value="1"/>
</dbReference>
<dbReference type="InterPro" id="IPR003961">
    <property type="entry name" value="FN3_dom"/>
</dbReference>
<dbReference type="AlphaFoldDB" id="A0A9Q1H2M9"/>
<dbReference type="SMART" id="SM00060">
    <property type="entry name" value="FN3"/>
    <property type="match status" value="3"/>
</dbReference>
<evidence type="ECO:0000313" key="3">
    <source>
        <dbReference type="EMBL" id="KAJ8029926.1"/>
    </source>
</evidence>
<sequence>MAIRQLWPVVVLIFASITVSRSSILSKRLECPMQGASFGGRLVLMDGGVLRAGHSPAWAESKRMIIFQTPPAHLRSHLGFGWGKIWIGSRNCERSSVSQPGQCPWTGDRPCLDTGMLCITEPACYDRSNKPYPLEFSEVTEDSITVSWPAWDEATDSGVGPVTGYKILYRQKDNAFEEILLDSTSLSHRFDGLNSGSIYQFRMVLMRDGEPPECPPTKIQNETTLCRELGSVNLLVKTWWKSGTTRSRFNISWHLPDLTEECNVTHQQITLHQLDNDNCNFSLHALPKEYDLDTGARQKTLKNLSPNSRYNITYFARNSAGPIVISQVNRTAEAEPTGAPRNLIHETKRRRRVEFAWNEPSCGERNGNINHYEVVALKNEVEVNGERTTVHRTQHIMRHLSLGDQWTFKVRACNEADCGPYAEASGEIE</sequence>
<dbReference type="Proteomes" id="UP001152320">
    <property type="component" value="Chromosome 14"/>
</dbReference>
<dbReference type="EMBL" id="JAIZAY010000014">
    <property type="protein sequence ID" value="KAJ8029926.1"/>
    <property type="molecule type" value="Genomic_DNA"/>
</dbReference>
<name>A0A9Q1H2M9_HOLLE</name>
<comment type="caution">
    <text evidence="3">The sequence shown here is derived from an EMBL/GenBank/DDBJ whole genome shotgun (WGS) entry which is preliminary data.</text>
</comment>
<feature type="domain" description="Fibronectin type-III" evidence="2">
    <location>
        <begin position="339"/>
        <end position="429"/>
    </location>
</feature>
<evidence type="ECO:0000256" key="1">
    <source>
        <dbReference type="SAM" id="SignalP"/>
    </source>
</evidence>
<accession>A0A9Q1H2M9</accession>
<keyword evidence="3" id="KW-0675">Receptor</keyword>
<dbReference type="InterPro" id="IPR036116">
    <property type="entry name" value="FN3_sf"/>
</dbReference>
<gene>
    <name evidence="3" type="ORF">HOLleu_29459</name>
</gene>
<organism evidence="3 4">
    <name type="scientific">Holothuria leucospilota</name>
    <name type="common">Black long sea cucumber</name>
    <name type="synonym">Mertensiothuria leucospilota</name>
    <dbReference type="NCBI Taxonomy" id="206669"/>
    <lineage>
        <taxon>Eukaryota</taxon>
        <taxon>Metazoa</taxon>
        <taxon>Echinodermata</taxon>
        <taxon>Eleutherozoa</taxon>
        <taxon>Echinozoa</taxon>
        <taxon>Holothuroidea</taxon>
        <taxon>Aspidochirotacea</taxon>
        <taxon>Aspidochirotida</taxon>
        <taxon>Holothuriidae</taxon>
        <taxon>Holothuria</taxon>
    </lineage>
</organism>
<dbReference type="PANTHER" id="PTHR26391">
    <property type="entry name" value="INACTIVE TYROSINE-PROTEIN KINASE 7"/>
    <property type="match status" value="1"/>
</dbReference>
<feature type="chain" id="PRO_5040165619" evidence="1">
    <location>
        <begin position="23"/>
        <end position="429"/>
    </location>
</feature>
<reference evidence="3" key="1">
    <citation type="submission" date="2021-10" db="EMBL/GenBank/DDBJ databases">
        <title>Tropical sea cucumber genome reveals ecological adaptation and Cuvierian tubules defense mechanism.</title>
        <authorList>
            <person name="Chen T."/>
        </authorList>
    </citation>
    <scope>NUCLEOTIDE SEQUENCE</scope>
    <source>
        <strain evidence="3">Nanhai2018</strain>
        <tissue evidence="3">Muscle</tissue>
    </source>
</reference>
<feature type="domain" description="Fibronectin type-III" evidence="2">
    <location>
        <begin position="130"/>
        <end position="228"/>
    </location>
</feature>
<dbReference type="CDD" id="cd00063">
    <property type="entry name" value="FN3"/>
    <property type="match status" value="2"/>
</dbReference>
<evidence type="ECO:0000313" key="4">
    <source>
        <dbReference type="Proteomes" id="UP001152320"/>
    </source>
</evidence>
<evidence type="ECO:0000259" key="2">
    <source>
        <dbReference type="PROSITE" id="PS50853"/>
    </source>
</evidence>
<keyword evidence="4" id="KW-1185">Reference proteome</keyword>
<feature type="signal peptide" evidence="1">
    <location>
        <begin position="1"/>
        <end position="22"/>
    </location>
</feature>
<dbReference type="Pfam" id="PF00041">
    <property type="entry name" value="fn3"/>
    <property type="match status" value="2"/>
</dbReference>
<dbReference type="PROSITE" id="PS50853">
    <property type="entry name" value="FN3"/>
    <property type="match status" value="2"/>
</dbReference>
<dbReference type="Gene3D" id="2.60.40.10">
    <property type="entry name" value="Immunoglobulins"/>
    <property type="match status" value="3"/>
</dbReference>
<dbReference type="OrthoDB" id="4062651at2759"/>
<dbReference type="SUPFAM" id="SSF49265">
    <property type="entry name" value="Fibronectin type III"/>
    <property type="match status" value="2"/>
</dbReference>
<dbReference type="InterPro" id="IPR013783">
    <property type="entry name" value="Ig-like_fold"/>
</dbReference>